<dbReference type="AlphaFoldDB" id="I4EJ62"/>
<accession>I4EJ62</accession>
<comment type="caution">
    <text evidence="1">The sequence shown here is derived from an EMBL/GenBank/DDBJ whole genome shotgun (WGS) entry which is preliminary data.</text>
</comment>
<protein>
    <submittedName>
        <fullName evidence="1">Uncharacterized protein</fullName>
    </submittedName>
</protein>
<evidence type="ECO:0000313" key="1">
    <source>
        <dbReference type="EMBL" id="CCF84724.1"/>
    </source>
</evidence>
<evidence type="ECO:0000313" key="2">
    <source>
        <dbReference type="Proteomes" id="UP000004221"/>
    </source>
</evidence>
<name>I4EJ62_9BACT</name>
<dbReference type="RefSeq" id="WP_008479099.1">
    <property type="nucleotide sequence ID" value="NZ_CAGS01000316.1"/>
</dbReference>
<proteinExistence type="predicted"/>
<dbReference type="Proteomes" id="UP000004221">
    <property type="component" value="Unassembled WGS sequence"/>
</dbReference>
<dbReference type="EMBL" id="CAGS01000316">
    <property type="protein sequence ID" value="CCF84724.1"/>
    <property type="molecule type" value="Genomic_DNA"/>
</dbReference>
<sequence>MPPQTLENRLEAVSELAQARGFSLSYDLDRAGKMVRFYHAHGTGLAIPFHQVMNLSTVALLKRIQQALGITVNEEFTTMPRKPLAAAYSGIDFYRLYLQEAGFSRNEANHLRLLLWDVETGRLDPHGLELAEECSVAGMTE</sequence>
<reference evidence="1 2" key="1">
    <citation type="journal article" date="2012" name="ISME J.">
        <title>Nitrification expanded: discovery, physiology and genomics of a nitrite-oxidizing bacterium from the phylum Chloroflexi.</title>
        <authorList>
            <person name="Sorokin D.Y."/>
            <person name="Lucker S."/>
            <person name="Vejmelkova D."/>
            <person name="Kostrikina N.A."/>
            <person name="Kleerebezem R."/>
            <person name="Rijpstra W.I."/>
            <person name="Damste J.S."/>
            <person name="Le Paslier D."/>
            <person name="Muyzer G."/>
            <person name="Wagner M."/>
            <person name="van Loosdrecht M.C."/>
            <person name="Daims H."/>
        </authorList>
    </citation>
    <scope>NUCLEOTIDE SEQUENCE [LARGE SCALE GENOMIC DNA]</scope>
    <source>
        <strain evidence="2">none</strain>
    </source>
</reference>
<gene>
    <name evidence="1" type="ORF">NITHO_3830013</name>
</gene>
<keyword evidence="2" id="KW-1185">Reference proteome</keyword>
<organism evidence="1 2">
    <name type="scientific">Nitrolancea hollandica Lb</name>
    <dbReference type="NCBI Taxonomy" id="1129897"/>
    <lineage>
        <taxon>Bacteria</taxon>
        <taxon>Pseudomonadati</taxon>
        <taxon>Thermomicrobiota</taxon>
        <taxon>Thermomicrobia</taxon>
        <taxon>Sphaerobacterales</taxon>
        <taxon>Sphaerobacterineae</taxon>
        <taxon>Sphaerobacteraceae</taxon>
        <taxon>Nitrolancea</taxon>
    </lineage>
</organism>